<evidence type="ECO:0000313" key="3">
    <source>
        <dbReference type="Proteomes" id="UP000813215"/>
    </source>
</evidence>
<keyword evidence="1" id="KW-1133">Transmembrane helix</keyword>
<reference evidence="2" key="1">
    <citation type="submission" date="2021-05" db="EMBL/GenBank/DDBJ databases">
        <authorList>
            <person name="Pietrasiak N."/>
            <person name="Ward R."/>
            <person name="Stajich J.E."/>
            <person name="Kurbessoian T."/>
        </authorList>
    </citation>
    <scope>NUCLEOTIDE SEQUENCE</scope>
    <source>
        <strain evidence="2">HA4357-MV3</strain>
    </source>
</reference>
<accession>A0A9E3LUJ9</accession>
<dbReference type="Proteomes" id="UP000813215">
    <property type="component" value="Unassembled WGS sequence"/>
</dbReference>
<reference evidence="2" key="2">
    <citation type="journal article" date="2022" name="Microbiol. Resour. Announc.">
        <title>Metagenome Sequencing to Explore Phylogenomics of Terrestrial Cyanobacteria.</title>
        <authorList>
            <person name="Ward R.D."/>
            <person name="Stajich J.E."/>
            <person name="Johansen J.R."/>
            <person name="Huntemann M."/>
            <person name="Clum A."/>
            <person name="Foster B."/>
            <person name="Foster B."/>
            <person name="Roux S."/>
            <person name="Palaniappan K."/>
            <person name="Varghese N."/>
            <person name="Mukherjee S."/>
            <person name="Reddy T.B.K."/>
            <person name="Daum C."/>
            <person name="Copeland A."/>
            <person name="Chen I.A."/>
            <person name="Ivanova N.N."/>
            <person name="Kyrpides N.C."/>
            <person name="Shapiro N."/>
            <person name="Eloe-Fadrosh E.A."/>
            <person name="Pietrasiak N."/>
        </authorList>
    </citation>
    <scope>NUCLEOTIDE SEQUENCE</scope>
    <source>
        <strain evidence="2">HA4357-MV3</strain>
    </source>
</reference>
<keyword evidence="1" id="KW-0812">Transmembrane</keyword>
<keyword evidence="1" id="KW-0472">Membrane</keyword>
<feature type="transmembrane region" description="Helical" evidence="1">
    <location>
        <begin position="30"/>
        <end position="47"/>
    </location>
</feature>
<evidence type="ECO:0000313" key="2">
    <source>
        <dbReference type="EMBL" id="MBW4433379.1"/>
    </source>
</evidence>
<gene>
    <name evidence="2" type="ORF">KME28_17060</name>
</gene>
<organism evidence="2 3">
    <name type="scientific">Pelatocladus maniniholoensis HA4357-MV3</name>
    <dbReference type="NCBI Taxonomy" id="1117104"/>
    <lineage>
        <taxon>Bacteria</taxon>
        <taxon>Bacillati</taxon>
        <taxon>Cyanobacteriota</taxon>
        <taxon>Cyanophyceae</taxon>
        <taxon>Nostocales</taxon>
        <taxon>Nostocaceae</taxon>
        <taxon>Pelatocladus</taxon>
    </lineage>
</organism>
<comment type="caution">
    <text evidence="2">The sequence shown here is derived from an EMBL/GenBank/DDBJ whole genome shotgun (WGS) entry which is preliminary data.</text>
</comment>
<evidence type="ECO:0000256" key="1">
    <source>
        <dbReference type="SAM" id="Phobius"/>
    </source>
</evidence>
<proteinExistence type="predicted"/>
<dbReference type="AlphaFoldDB" id="A0A9E3LUJ9"/>
<protein>
    <submittedName>
        <fullName evidence="2">Uncharacterized protein</fullName>
    </submittedName>
</protein>
<sequence length="69" mass="8058">MRHHQIDENLNLHSSSLSENSRGKFARTQLLMLLVLFITGVCVDFWFNRHQLPWQLSNVRPQVSTSVHS</sequence>
<name>A0A9E3LUJ9_9NOST</name>
<dbReference type="EMBL" id="JAHHHW010000103">
    <property type="protein sequence ID" value="MBW4433379.1"/>
    <property type="molecule type" value="Genomic_DNA"/>
</dbReference>